<protein>
    <submittedName>
        <fullName evidence="4">AAA family ATPase</fullName>
    </submittedName>
</protein>
<dbReference type="CDD" id="cd06170">
    <property type="entry name" value="LuxR_C_like"/>
    <property type="match status" value="1"/>
</dbReference>
<dbReference type="GO" id="GO:0006355">
    <property type="term" value="P:regulation of DNA-templated transcription"/>
    <property type="evidence" value="ECO:0007669"/>
    <property type="project" value="InterPro"/>
</dbReference>
<evidence type="ECO:0000256" key="1">
    <source>
        <dbReference type="ARBA" id="ARBA00022741"/>
    </source>
</evidence>
<dbReference type="Gene3D" id="1.25.40.10">
    <property type="entry name" value="Tetratricopeptide repeat domain"/>
    <property type="match status" value="1"/>
</dbReference>
<proteinExistence type="predicted"/>
<accession>A0A6M6JRK8</accession>
<dbReference type="PROSITE" id="PS50043">
    <property type="entry name" value="HTH_LUXR_2"/>
    <property type="match status" value="1"/>
</dbReference>
<keyword evidence="5" id="KW-1185">Reference proteome</keyword>
<dbReference type="Pfam" id="PF13191">
    <property type="entry name" value="AAA_16"/>
    <property type="match status" value="1"/>
</dbReference>
<dbReference type="GO" id="GO:0004016">
    <property type="term" value="F:adenylate cyclase activity"/>
    <property type="evidence" value="ECO:0007669"/>
    <property type="project" value="TreeGrafter"/>
</dbReference>
<evidence type="ECO:0000259" key="3">
    <source>
        <dbReference type="PROSITE" id="PS50043"/>
    </source>
</evidence>
<keyword evidence="1" id="KW-0547">Nucleotide-binding</keyword>
<feature type="domain" description="HTH luxR-type" evidence="3">
    <location>
        <begin position="853"/>
        <end position="918"/>
    </location>
</feature>
<dbReference type="PANTHER" id="PTHR16305:SF35">
    <property type="entry name" value="TRANSCRIPTIONAL ACTIVATOR DOMAIN"/>
    <property type="match status" value="1"/>
</dbReference>
<organism evidence="4 5">
    <name type="scientific">Pseudonocardia broussonetiae</name>
    <dbReference type="NCBI Taxonomy" id="2736640"/>
    <lineage>
        <taxon>Bacteria</taxon>
        <taxon>Bacillati</taxon>
        <taxon>Actinomycetota</taxon>
        <taxon>Actinomycetes</taxon>
        <taxon>Pseudonocardiales</taxon>
        <taxon>Pseudonocardiaceae</taxon>
        <taxon>Pseudonocardia</taxon>
    </lineage>
</organism>
<dbReference type="SUPFAM" id="SSF48452">
    <property type="entry name" value="TPR-like"/>
    <property type="match status" value="2"/>
</dbReference>
<dbReference type="PRINTS" id="PR00038">
    <property type="entry name" value="HTHLUXR"/>
</dbReference>
<dbReference type="InterPro" id="IPR027417">
    <property type="entry name" value="P-loop_NTPase"/>
</dbReference>
<dbReference type="PROSITE" id="PS00622">
    <property type="entry name" value="HTH_LUXR_1"/>
    <property type="match status" value="1"/>
</dbReference>
<dbReference type="AlphaFoldDB" id="A0A6M6JRK8"/>
<dbReference type="GO" id="GO:0003677">
    <property type="term" value="F:DNA binding"/>
    <property type="evidence" value="ECO:0007669"/>
    <property type="project" value="InterPro"/>
</dbReference>
<evidence type="ECO:0000313" key="5">
    <source>
        <dbReference type="Proteomes" id="UP000505377"/>
    </source>
</evidence>
<reference evidence="4 5" key="1">
    <citation type="submission" date="2020-05" db="EMBL/GenBank/DDBJ databases">
        <authorList>
            <person name="Mo P."/>
        </authorList>
    </citation>
    <scope>NUCLEOTIDE SEQUENCE [LARGE SCALE GENOMIC DNA]</scope>
    <source>
        <strain evidence="4 5">Gen01</strain>
    </source>
</reference>
<dbReference type="Proteomes" id="UP000505377">
    <property type="component" value="Chromosome"/>
</dbReference>
<evidence type="ECO:0000256" key="2">
    <source>
        <dbReference type="ARBA" id="ARBA00022840"/>
    </source>
</evidence>
<dbReference type="SUPFAM" id="SSF52540">
    <property type="entry name" value="P-loop containing nucleoside triphosphate hydrolases"/>
    <property type="match status" value="1"/>
</dbReference>
<dbReference type="Gene3D" id="1.10.10.10">
    <property type="entry name" value="Winged helix-like DNA-binding domain superfamily/Winged helix DNA-binding domain"/>
    <property type="match status" value="1"/>
</dbReference>
<dbReference type="GO" id="GO:0005524">
    <property type="term" value="F:ATP binding"/>
    <property type="evidence" value="ECO:0007669"/>
    <property type="project" value="UniProtKB-KW"/>
</dbReference>
<dbReference type="InterPro" id="IPR016032">
    <property type="entry name" value="Sig_transdc_resp-reg_C-effctor"/>
</dbReference>
<keyword evidence="2" id="KW-0067">ATP-binding</keyword>
<dbReference type="SUPFAM" id="SSF46894">
    <property type="entry name" value="C-terminal effector domain of the bipartite response regulators"/>
    <property type="match status" value="1"/>
</dbReference>
<dbReference type="InterPro" id="IPR011990">
    <property type="entry name" value="TPR-like_helical_dom_sf"/>
</dbReference>
<name>A0A6M6JRK8_9PSEU</name>
<dbReference type="PANTHER" id="PTHR16305">
    <property type="entry name" value="TESTICULAR SOLUBLE ADENYLYL CYCLASE"/>
    <property type="match status" value="1"/>
</dbReference>
<dbReference type="InterPro" id="IPR000792">
    <property type="entry name" value="Tscrpt_reg_LuxR_C"/>
</dbReference>
<dbReference type="Gene3D" id="3.40.50.300">
    <property type="entry name" value="P-loop containing nucleotide triphosphate hydrolases"/>
    <property type="match status" value="1"/>
</dbReference>
<sequence>MSLFVGRGPELEALRARLAESMAGKPQVVHIEGPAGIGKTALIEQFLGGLDPAPVVVRSSGEDTESRLAYGVVEQLARSAGEAGASLLESMPGAASPVEDPVRVGTRLLDLVDRLGSGPPVVVVVVDDVHWADLPSVQALVFALRRLVADPVLTLLAVRDDSVAGLPESLRRLVTGHRGSVLPLRGLDAADLRALAAGMGIGEFAARAAERLCDGTQGNPLHARALLEEFPPARWGPAEQPLPPPRSFRMLVRDRYEDCGASARLLVDAAAVLGPHSTLARVAALAGVEQPLAAVDEAAKVGIVRLSSSSPPWTVSFPHPLVRAAVYDELGPARRHDLHLAAAGLADDEAAALRHRVAAATDPDARLADDLTRFADGEAHRQAWQSAAAHLIDASRLVPDPAEARIRILRAVVWTLLRGDATTAATFGPEIAAFPPGPLRDAVLGGLAIAADDLSSAEQLLASAWASRRRGSDADHEVDAVVAVMTAIHSYGRLDAAATVVWCRRALDVLPPDDTALRAVAQTYLLHGLGYGGYAAESSAESASADEQPLDRDHLWLNPRSARGVLRLVDDDLDGARADLVSVAAVASERGILNTAAFGLAYLARAEWVAGDWDEALVHAERAVAINMESDFGFMRAAVVGIAALVPAARGDWDAAEGFLAGVVARPDGYERSTVALAMARARIGEACADPAAVLSALEPVRRFAHRDAVDEPGFWTWQDLYSDALVAVGRAEEADGFLVPHEELARLRGRRSALGRLARARGRIEAALGRPEQAEAAFERAVAAVEGRGLPFEQARIELAAGQFLRRAGKRRRAADLLTAAQRRFTGLGARPFAERCEAELAASGLRPATGPDRDRAGLTSQELVVARLAAGGRSNREVADELVVSIKTVEYHLRNAFQKLGVSSRRQLPDRLAALEA</sequence>
<dbReference type="EMBL" id="CP053564">
    <property type="protein sequence ID" value="QJY48911.1"/>
    <property type="molecule type" value="Genomic_DNA"/>
</dbReference>
<dbReference type="GO" id="GO:0005737">
    <property type="term" value="C:cytoplasm"/>
    <property type="evidence" value="ECO:0007669"/>
    <property type="project" value="TreeGrafter"/>
</dbReference>
<gene>
    <name evidence="4" type="ORF">HOP40_26630</name>
</gene>
<dbReference type="InterPro" id="IPR041664">
    <property type="entry name" value="AAA_16"/>
</dbReference>
<dbReference type="RefSeq" id="WP_172163483.1">
    <property type="nucleotide sequence ID" value="NZ_CP053564.1"/>
</dbReference>
<dbReference type="SMART" id="SM00421">
    <property type="entry name" value="HTH_LUXR"/>
    <property type="match status" value="1"/>
</dbReference>
<dbReference type="InterPro" id="IPR036388">
    <property type="entry name" value="WH-like_DNA-bd_sf"/>
</dbReference>
<dbReference type="Pfam" id="PF00196">
    <property type="entry name" value="GerE"/>
    <property type="match status" value="1"/>
</dbReference>
<dbReference type="KEGG" id="pbro:HOP40_26630"/>
<evidence type="ECO:0000313" key="4">
    <source>
        <dbReference type="EMBL" id="QJY48911.1"/>
    </source>
</evidence>